<evidence type="ECO:0000313" key="8">
    <source>
        <dbReference type="Ensembl" id="ENSJJAP00000005080.1"/>
    </source>
</evidence>
<evidence type="ECO:0000313" key="9">
    <source>
        <dbReference type="Proteomes" id="UP000694385"/>
    </source>
</evidence>
<keyword evidence="4 6" id="KW-0732">Signal</keyword>
<comment type="similarity">
    <text evidence="2 6">Belongs to the beta-defensin family.</text>
</comment>
<keyword evidence="9" id="KW-1185">Reference proteome</keyword>
<proteinExistence type="inferred from homology"/>
<organism evidence="8 9">
    <name type="scientific">Jaculus jaculus</name>
    <name type="common">Lesser Egyptian jerboa</name>
    <dbReference type="NCBI Taxonomy" id="51337"/>
    <lineage>
        <taxon>Eukaryota</taxon>
        <taxon>Metazoa</taxon>
        <taxon>Chordata</taxon>
        <taxon>Craniata</taxon>
        <taxon>Vertebrata</taxon>
        <taxon>Euteleostomi</taxon>
        <taxon>Mammalia</taxon>
        <taxon>Eutheria</taxon>
        <taxon>Euarchontoglires</taxon>
        <taxon>Glires</taxon>
        <taxon>Rodentia</taxon>
        <taxon>Myomorpha</taxon>
        <taxon>Dipodoidea</taxon>
        <taxon>Dipodidae</taxon>
        <taxon>Dipodinae</taxon>
        <taxon>Jaculus</taxon>
    </lineage>
</organism>
<keyword evidence="6" id="KW-0211">Defensin</keyword>
<keyword evidence="5" id="KW-1015">Disulfide bond</keyword>
<keyword evidence="6" id="KW-0929">Antimicrobial</keyword>
<sequence>MKLFPSKMAPSRKPFYFVLALFFILAQLLSGCLAGLEHSQSFPGGEFAVCETCRLGRGKCRKECKQDEKIAGNCKLNFFCCRLKV</sequence>
<dbReference type="AlphaFoldDB" id="A0A8C5NWN8"/>
<gene>
    <name evidence="8" type="primary">LOC101617499</name>
</gene>
<evidence type="ECO:0000256" key="4">
    <source>
        <dbReference type="ARBA" id="ARBA00022729"/>
    </source>
</evidence>
<dbReference type="Proteomes" id="UP000694385">
    <property type="component" value="Unassembled WGS sequence"/>
</dbReference>
<evidence type="ECO:0000256" key="6">
    <source>
        <dbReference type="RuleBase" id="RU231113"/>
    </source>
</evidence>
<feature type="signal peptide" evidence="6">
    <location>
        <begin position="1"/>
        <end position="34"/>
    </location>
</feature>
<evidence type="ECO:0000256" key="2">
    <source>
        <dbReference type="ARBA" id="ARBA00007371"/>
    </source>
</evidence>
<keyword evidence="6" id="KW-0044">Antibiotic</keyword>
<keyword evidence="3 6" id="KW-0964">Secreted</keyword>
<comment type="subcellular location">
    <subcellularLocation>
        <location evidence="1 6">Secreted</location>
    </subcellularLocation>
</comment>
<evidence type="ECO:0000256" key="1">
    <source>
        <dbReference type="ARBA" id="ARBA00004613"/>
    </source>
</evidence>
<dbReference type="InterPro" id="IPR025933">
    <property type="entry name" value="Beta_defensin_dom"/>
</dbReference>
<evidence type="ECO:0000259" key="7">
    <source>
        <dbReference type="Pfam" id="PF13841"/>
    </source>
</evidence>
<dbReference type="Pfam" id="PF13841">
    <property type="entry name" value="Defensin_beta_2"/>
    <property type="match status" value="1"/>
</dbReference>
<evidence type="ECO:0000256" key="3">
    <source>
        <dbReference type="ARBA" id="ARBA00022525"/>
    </source>
</evidence>
<dbReference type="GO" id="GO:0005576">
    <property type="term" value="C:extracellular region"/>
    <property type="evidence" value="ECO:0007669"/>
    <property type="project" value="UniProtKB-SubCell"/>
</dbReference>
<dbReference type="GO" id="GO:0042742">
    <property type="term" value="P:defense response to bacterium"/>
    <property type="evidence" value="ECO:0007669"/>
    <property type="project" value="UniProtKB-UniRule"/>
</dbReference>
<protein>
    <recommendedName>
        <fullName evidence="6">Beta-defensin</fullName>
    </recommendedName>
</protein>
<reference evidence="8" key="2">
    <citation type="submission" date="2025-09" db="UniProtKB">
        <authorList>
            <consortium name="Ensembl"/>
        </authorList>
    </citation>
    <scope>IDENTIFICATION</scope>
</reference>
<reference evidence="8" key="1">
    <citation type="submission" date="2025-08" db="UniProtKB">
        <authorList>
            <consortium name="Ensembl"/>
        </authorList>
    </citation>
    <scope>IDENTIFICATION</scope>
</reference>
<evidence type="ECO:0000256" key="5">
    <source>
        <dbReference type="ARBA" id="ARBA00023157"/>
    </source>
</evidence>
<dbReference type="PROSITE" id="PS51257">
    <property type="entry name" value="PROKAR_LIPOPROTEIN"/>
    <property type="match status" value="1"/>
</dbReference>
<dbReference type="OMA" id="CRRMCLE"/>
<feature type="domain" description="Beta-defensin" evidence="7">
    <location>
        <begin position="52"/>
        <end position="81"/>
    </location>
</feature>
<accession>A0A8C5NWN8</accession>
<name>A0A8C5NWN8_JACJA</name>
<dbReference type="Ensembl" id="ENSJJAT00000011384.1">
    <property type="protein sequence ID" value="ENSJJAP00000005080.1"/>
    <property type="gene ID" value="ENSJJAG00000010053.1"/>
</dbReference>
<dbReference type="GO" id="GO:0045087">
    <property type="term" value="P:innate immune response"/>
    <property type="evidence" value="ECO:0007669"/>
    <property type="project" value="InterPro"/>
</dbReference>
<feature type="chain" id="PRO_5044996704" description="Beta-defensin" evidence="6">
    <location>
        <begin position="35"/>
        <end position="85"/>
    </location>
</feature>
<dbReference type="GeneTree" id="ENSGT00390000002317"/>
<comment type="function">
    <text evidence="6">Has antibacterial activity.</text>
</comment>